<feature type="transmembrane region" description="Helical" evidence="1">
    <location>
        <begin position="96"/>
        <end position="119"/>
    </location>
</feature>
<protein>
    <submittedName>
        <fullName evidence="2">Regulatory protein</fullName>
    </submittedName>
</protein>
<organism evidence="2 3">
    <name type="scientific">Xanthomonas bromi</name>
    <dbReference type="NCBI Taxonomy" id="56449"/>
    <lineage>
        <taxon>Bacteria</taxon>
        <taxon>Pseudomonadati</taxon>
        <taxon>Pseudomonadota</taxon>
        <taxon>Gammaproteobacteria</taxon>
        <taxon>Lysobacterales</taxon>
        <taxon>Lysobacteraceae</taxon>
        <taxon>Xanthomonas</taxon>
    </lineage>
</organism>
<dbReference type="Proteomes" id="UP000092503">
    <property type="component" value="Unassembled WGS sequence"/>
</dbReference>
<dbReference type="EMBL" id="FLTX01000042">
    <property type="protein sequence ID" value="SBV52065.1"/>
    <property type="molecule type" value="Genomic_DNA"/>
</dbReference>
<keyword evidence="1" id="KW-1133">Transmembrane helix</keyword>
<keyword evidence="1" id="KW-0812">Transmembrane</keyword>
<feature type="transmembrane region" description="Helical" evidence="1">
    <location>
        <begin position="20"/>
        <end position="46"/>
    </location>
</feature>
<gene>
    <name evidence="2" type="ORF">XBLMG947_2855</name>
</gene>
<dbReference type="STRING" id="56449.XBLMG947_2855"/>
<sequence length="166" mass="18627">MQSTGPRPPIIHDRAGGAAMHWAVVIWSLVFYLSALGNVWTAWLAARRDGQPIVVWQVLSWDLSSATAALMLLPAVMWLCARWPLHADGWVRRLPAYVAAALGWWLLHVAGMVVLRMLIYHWPARTMTSVAGCSGSTSCQRICAPLRCWWRYSTHWPGRGAPARRT</sequence>
<feature type="transmembrane region" description="Helical" evidence="1">
    <location>
        <begin position="53"/>
        <end position="76"/>
    </location>
</feature>
<dbReference type="AlphaFoldDB" id="A0A1C3NNU4"/>
<reference evidence="2 3" key="1">
    <citation type="submission" date="2016-06" db="EMBL/GenBank/DDBJ databases">
        <authorList>
            <person name="Kjaerup R.B."/>
            <person name="Dalgaard T.S."/>
            <person name="Juul-Madsen H.R."/>
        </authorList>
    </citation>
    <scope>NUCLEOTIDE SEQUENCE [LARGE SCALE GENOMIC DNA]</scope>
    <source>
        <strain evidence="2">LMG947</strain>
    </source>
</reference>
<evidence type="ECO:0000313" key="3">
    <source>
        <dbReference type="Proteomes" id="UP000092503"/>
    </source>
</evidence>
<keyword evidence="1" id="KW-0472">Membrane</keyword>
<evidence type="ECO:0000313" key="2">
    <source>
        <dbReference type="EMBL" id="SBV52065.1"/>
    </source>
</evidence>
<accession>A0A1C3NNU4</accession>
<proteinExistence type="predicted"/>
<name>A0A1C3NNU4_9XANT</name>
<evidence type="ECO:0000256" key="1">
    <source>
        <dbReference type="SAM" id="Phobius"/>
    </source>
</evidence>